<comment type="caution">
    <text evidence="10">The sequence shown here is derived from an EMBL/GenBank/DDBJ whole genome shotgun (WGS) entry which is preliminary data.</text>
</comment>
<dbReference type="InterPro" id="IPR045249">
    <property type="entry name" value="HARBI1-like"/>
</dbReference>
<keyword evidence="11" id="KW-1185">Reference proteome</keyword>
<keyword evidence="7" id="KW-0539">Nucleus</keyword>
<dbReference type="PANTHER" id="PTHR22930:SF85">
    <property type="entry name" value="GH03217P-RELATED"/>
    <property type="match status" value="1"/>
</dbReference>
<dbReference type="GO" id="GO:0016787">
    <property type="term" value="F:hydrolase activity"/>
    <property type="evidence" value="ECO:0007669"/>
    <property type="project" value="UniProtKB-KW"/>
</dbReference>
<keyword evidence="4" id="KW-0540">Nuclease</keyword>
<keyword evidence="5" id="KW-0479">Metal-binding</keyword>
<dbReference type="InterPro" id="IPR027806">
    <property type="entry name" value="HARBI1_dom"/>
</dbReference>
<protein>
    <submittedName>
        <fullName evidence="10">Protein ANTAGONIST OF LIKE HETEROCHROMATIN PROTEIN 1</fullName>
    </submittedName>
</protein>
<evidence type="ECO:0000256" key="8">
    <source>
        <dbReference type="SAM" id="MobiDB-lite"/>
    </source>
</evidence>
<dbReference type="GO" id="GO:0004518">
    <property type="term" value="F:nuclease activity"/>
    <property type="evidence" value="ECO:0007669"/>
    <property type="project" value="UniProtKB-KW"/>
</dbReference>
<comment type="similarity">
    <text evidence="3">Belongs to the HARBI1 family.</text>
</comment>
<dbReference type="GO" id="GO:0046872">
    <property type="term" value="F:metal ion binding"/>
    <property type="evidence" value="ECO:0007669"/>
    <property type="project" value="UniProtKB-KW"/>
</dbReference>
<feature type="compositionally biased region" description="Acidic residues" evidence="8">
    <location>
        <begin position="370"/>
        <end position="390"/>
    </location>
</feature>
<comment type="cofactor">
    <cofactor evidence="1">
        <name>a divalent metal cation</name>
        <dbReference type="ChEBI" id="CHEBI:60240"/>
    </cofactor>
</comment>
<dbReference type="Pfam" id="PF13359">
    <property type="entry name" value="DDE_Tnp_4"/>
    <property type="match status" value="1"/>
</dbReference>
<evidence type="ECO:0000256" key="2">
    <source>
        <dbReference type="ARBA" id="ARBA00004123"/>
    </source>
</evidence>
<dbReference type="Proteomes" id="UP001219518">
    <property type="component" value="Unassembled WGS sequence"/>
</dbReference>
<dbReference type="EMBL" id="JAHWGI010001416">
    <property type="protein sequence ID" value="KAK3930926.1"/>
    <property type="molecule type" value="Genomic_DNA"/>
</dbReference>
<feature type="domain" description="DDE Tnp4" evidence="9">
    <location>
        <begin position="190"/>
        <end position="344"/>
    </location>
</feature>
<evidence type="ECO:0000256" key="5">
    <source>
        <dbReference type="ARBA" id="ARBA00022723"/>
    </source>
</evidence>
<evidence type="ECO:0000256" key="4">
    <source>
        <dbReference type="ARBA" id="ARBA00022722"/>
    </source>
</evidence>
<evidence type="ECO:0000313" key="10">
    <source>
        <dbReference type="EMBL" id="KAK3930926.1"/>
    </source>
</evidence>
<evidence type="ECO:0000256" key="7">
    <source>
        <dbReference type="ARBA" id="ARBA00023242"/>
    </source>
</evidence>
<gene>
    <name evidence="10" type="ORF">KUF71_024838</name>
</gene>
<reference evidence="10" key="1">
    <citation type="submission" date="2021-07" db="EMBL/GenBank/DDBJ databases">
        <authorList>
            <person name="Catto M.A."/>
            <person name="Jacobson A."/>
            <person name="Kennedy G."/>
            <person name="Labadie P."/>
            <person name="Hunt B.G."/>
            <person name="Srinivasan R."/>
        </authorList>
    </citation>
    <scope>NUCLEOTIDE SEQUENCE</scope>
    <source>
        <strain evidence="10">PL_HMW_Pooled</strain>
        <tissue evidence="10">Head</tissue>
    </source>
</reference>
<evidence type="ECO:0000256" key="1">
    <source>
        <dbReference type="ARBA" id="ARBA00001968"/>
    </source>
</evidence>
<keyword evidence="6" id="KW-0378">Hydrolase</keyword>
<evidence type="ECO:0000313" key="11">
    <source>
        <dbReference type="Proteomes" id="UP001219518"/>
    </source>
</evidence>
<sequence>MDLDEVAYGNAIEMLEQVLIEEYENDRAIGLLLGRMGANIMGMLEDGCDLEENQENFNWERVEVNVDEYRRMGDPSFKRHFRLSKPTYEKLVLTLAEYLLESGRVLRIRSSIDIPLLMVLWIMANPDTFRSVALRFGVLPGVVHFHYAYIIEALREMGPMYIRWPNEQERQGIKARFEAYSGLPGIVGVLDGTYQNVTAPKVQKDRFRNRHHTYAFNTMAVCDDNLLIRDLYVGEVGSMHDQRVFRCSPLYQKLVRREGLLQPDEHIIGDSAYQIMDSILPPFRNVGNLTAAQRAYNYALCKCRARIEHAFGKAFGQWRRMKMLHSCNIELAVDHFTASYVLHNFMILNGEKLIDLHPDDGFIADEEDLADRNEEEEEDDDDDDDDDDGQEGGAANANFAHLVRQAHRAGVLKRTQLLQLFM</sequence>
<proteinExistence type="inferred from homology"/>
<evidence type="ECO:0000259" key="9">
    <source>
        <dbReference type="Pfam" id="PF13359"/>
    </source>
</evidence>
<dbReference type="PANTHER" id="PTHR22930">
    <property type="match status" value="1"/>
</dbReference>
<evidence type="ECO:0000256" key="6">
    <source>
        <dbReference type="ARBA" id="ARBA00022801"/>
    </source>
</evidence>
<dbReference type="AlphaFoldDB" id="A0AAE1I126"/>
<name>A0AAE1I126_9NEOP</name>
<feature type="region of interest" description="Disordered" evidence="8">
    <location>
        <begin position="370"/>
        <end position="396"/>
    </location>
</feature>
<accession>A0AAE1I126</accession>
<reference evidence="10" key="2">
    <citation type="journal article" date="2023" name="BMC Genomics">
        <title>Pest status, molecular evolution, and epigenetic factors derived from the genome assembly of Frankliniella fusca, a thysanopteran phytovirus vector.</title>
        <authorList>
            <person name="Catto M.A."/>
            <person name="Labadie P.E."/>
            <person name="Jacobson A.L."/>
            <person name="Kennedy G.G."/>
            <person name="Srinivasan R."/>
            <person name="Hunt B.G."/>
        </authorList>
    </citation>
    <scope>NUCLEOTIDE SEQUENCE</scope>
    <source>
        <strain evidence="10">PL_HMW_Pooled</strain>
    </source>
</reference>
<comment type="subcellular location">
    <subcellularLocation>
        <location evidence="2">Nucleus</location>
    </subcellularLocation>
</comment>
<dbReference type="GO" id="GO:0005634">
    <property type="term" value="C:nucleus"/>
    <property type="evidence" value="ECO:0007669"/>
    <property type="project" value="UniProtKB-SubCell"/>
</dbReference>
<evidence type="ECO:0000256" key="3">
    <source>
        <dbReference type="ARBA" id="ARBA00006958"/>
    </source>
</evidence>
<organism evidence="10 11">
    <name type="scientific">Frankliniella fusca</name>
    <dbReference type="NCBI Taxonomy" id="407009"/>
    <lineage>
        <taxon>Eukaryota</taxon>
        <taxon>Metazoa</taxon>
        <taxon>Ecdysozoa</taxon>
        <taxon>Arthropoda</taxon>
        <taxon>Hexapoda</taxon>
        <taxon>Insecta</taxon>
        <taxon>Pterygota</taxon>
        <taxon>Neoptera</taxon>
        <taxon>Paraneoptera</taxon>
        <taxon>Thysanoptera</taxon>
        <taxon>Terebrantia</taxon>
        <taxon>Thripoidea</taxon>
        <taxon>Thripidae</taxon>
        <taxon>Frankliniella</taxon>
    </lineage>
</organism>